<name>A0A7Y4NBZ7_9BACT</name>
<dbReference type="EMBL" id="JABFJW010000009">
    <property type="protein sequence ID" value="NOK07886.1"/>
    <property type="molecule type" value="Genomic_DNA"/>
</dbReference>
<proteinExistence type="predicted"/>
<reference evidence="1 2" key="1">
    <citation type="submission" date="2020-05" db="EMBL/GenBank/DDBJ databases">
        <authorList>
            <person name="Whitworth D."/>
        </authorList>
    </citation>
    <scope>NUCLEOTIDE SEQUENCE [LARGE SCALE GENOMIC DNA]</scope>
    <source>
        <strain evidence="1 2">CA046A</strain>
    </source>
</reference>
<accession>A0A7Y4NBZ7</accession>
<dbReference type="RefSeq" id="WP_171412157.1">
    <property type="nucleotide sequence ID" value="NZ_JABFJW010000009.1"/>
</dbReference>
<comment type="caution">
    <text evidence="1">The sequence shown here is derived from an EMBL/GenBank/DDBJ whole genome shotgun (WGS) entry which is preliminary data.</text>
</comment>
<gene>
    <name evidence="1" type="ORF">HNS30_02355</name>
</gene>
<evidence type="ECO:0000313" key="2">
    <source>
        <dbReference type="Proteomes" id="UP000528460"/>
    </source>
</evidence>
<dbReference type="AlphaFoldDB" id="A0A7Y4NBZ7"/>
<evidence type="ECO:0000313" key="1">
    <source>
        <dbReference type="EMBL" id="NOK07886.1"/>
    </source>
</evidence>
<sequence length="64" mass="6919">MDALLAALDDALARTPVDARVSTAGGLVLGHGTLRIVRNAVALDSDFLRSHPRALFQCLHNRLR</sequence>
<dbReference type="Proteomes" id="UP000528460">
    <property type="component" value="Unassembled WGS sequence"/>
</dbReference>
<protein>
    <submittedName>
        <fullName evidence="1">Uncharacterized protein</fullName>
    </submittedName>
</protein>
<organism evidence="1 2">
    <name type="scientific">Corallococcus exercitus</name>
    <dbReference type="NCBI Taxonomy" id="2316736"/>
    <lineage>
        <taxon>Bacteria</taxon>
        <taxon>Pseudomonadati</taxon>
        <taxon>Myxococcota</taxon>
        <taxon>Myxococcia</taxon>
        <taxon>Myxococcales</taxon>
        <taxon>Cystobacterineae</taxon>
        <taxon>Myxococcaceae</taxon>
        <taxon>Corallococcus</taxon>
    </lineage>
</organism>